<dbReference type="SUPFAM" id="SSF50939">
    <property type="entry name" value="Sialidases"/>
    <property type="match status" value="1"/>
</dbReference>
<dbReference type="Proteomes" id="UP001057580">
    <property type="component" value="Chromosome"/>
</dbReference>
<sequence length="325" mass="35353">MHAYAAMRSTVHRVGESGHEVVFDDADVECLASVGDTLLFGTLDDGLYRSADGCETFRRVDPPGMASRVTSVAVSAHDPDVCWAGTEPSAVWRSEDGGRSWAECEGLADLPSEPEWYFPPRPRTHHARWLEPDPHDPQRLYVGVEAGAFVLATAPDGWDAPIEWHDRPPGSRRDNHTLATHLDAEGRVYAAAGDGYAESLDGGRSWTALMDGLDHRYVWSLAVDPGDPDVRVVSAASGANAAHRRGESYVYRKASDATWERVGEGLPTGEGVFRAVLARGTAVGELAAVNDHGVYRSGDGGRSWEPLVEWPDEYRGEPPRGLVVR</sequence>
<dbReference type="InterPro" id="IPR052025">
    <property type="entry name" value="Xyloglucanase_GH74"/>
</dbReference>
<dbReference type="GeneID" id="74944025"/>
<evidence type="ECO:0000313" key="1">
    <source>
        <dbReference type="EMBL" id="UWM53695.1"/>
    </source>
</evidence>
<dbReference type="InterPro" id="IPR015943">
    <property type="entry name" value="WD40/YVTN_repeat-like_dom_sf"/>
</dbReference>
<name>A0A9E7R311_9EURY</name>
<accession>A0A9E7R311</accession>
<dbReference type="KEGG" id="ssai:N0B31_16345"/>
<dbReference type="GO" id="GO:0010411">
    <property type="term" value="P:xyloglucan metabolic process"/>
    <property type="evidence" value="ECO:0007669"/>
    <property type="project" value="TreeGrafter"/>
</dbReference>
<dbReference type="Gene3D" id="2.130.10.10">
    <property type="entry name" value="YVTN repeat-like/Quinoprotein amine dehydrogenase"/>
    <property type="match status" value="1"/>
</dbReference>
<dbReference type="EMBL" id="CP104003">
    <property type="protein sequence ID" value="UWM53695.1"/>
    <property type="molecule type" value="Genomic_DNA"/>
</dbReference>
<dbReference type="PANTHER" id="PTHR43739">
    <property type="entry name" value="XYLOGLUCANASE (EUROFUNG)"/>
    <property type="match status" value="1"/>
</dbReference>
<organism evidence="1 2">
    <name type="scientific">Salinirubellus salinus</name>
    <dbReference type="NCBI Taxonomy" id="1364945"/>
    <lineage>
        <taxon>Archaea</taxon>
        <taxon>Methanobacteriati</taxon>
        <taxon>Methanobacteriota</taxon>
        <taxon>Stenosarchaea group</taxon>
        <taxon>Halobacteria</taxon>
        <taxon>Halobacteriales</taxon>
        <taxon>Natronomonadaceae</taxon>
        <taxon>Salinirubellus</taxon>
    </lineage>
</organism>
<evidence type="ECO:0000313" key="2">
    <source>
        <dbReference type="Proteomes" id="UP001057580"/>
    </source>
</evidence>
<protein>
    <recommendedName>
        <fullName evidence="3">Exo-alpha-sialidase</fullName>
    </recommendedName>
</protein>
<evidence type="ECO:0008006" key="3">
    <source>
        <dbReference type="Google" id="ProtNLM"/>
    </source>
</evidence>
<proteinExistence type="predicted"/>
<dbReference type="InterPro" id="IPR036278">
    <property type="entry name" value="Sialidase_sf"/>
</dbReference>
<dbReference type="RefSeq" id="WP_260592689.1">
    <property type="nucleotide sequence ID" value="NZ_CP104003.1"/>
</dbReference>
<reference evidence="1" key="1">
    <citation type="submission" date="2022-09" db="EMBL/GenBank/DDBJ databases">
        <title>Diverse halophilic archaea isolated from saline environments.</title>
        <authorList>
            <person name="Cui H.-L."/>
        </authorList>
    </citation>
    <scope>NUCLEOTIDE SEQUENCE</scope>
    <source>
        <strain evidence="1">ZS-35-S2</strain>
    </source>
</reference>
<gene>
    <name evidence="1" type="ORF">N0B31_16345</name>
</gene>
<dbReference type="PANTHER" id="PTHR43739:SF5">
    <property type="entry name" value="EXO-ALPHA-SIALIDASE"/>
    <property type="match status" value="1"/>
</dbReference>
<keyword evidence="2" id="KW-1185">Reference proteome</keyword>
<dbReference type="AlphaFoldDB" id="A0A9E7R311"/>